<reference evidence="2" key="2">
    <citation type="submission" date="2020-05" db="UniProtKB">
        <authorList>
            <consortium name="EnsemblMetazoa"/>
        </authorList>
    </citation>
    <scope>IDENTIFICATION</scope>
    <source>
        <strain evidence="2">IAEA</strain>
    </source>
</reference>
<dbReference type="AlphaFoldDB" id="A0A1A9X180"/>
<keyword evidence="1" id="KW-0472">Membrane</keyword>
<evidence type="ECO:0000313" key="2">
    <source>
        <dbReference type="EnsemblMetazoa" id="GBRI040498-PA"/>
    </source>
</evidence>
<evidence type="ECO:0000256" key="1">
    <source>
        <dbReference type="SAM" id="Phobius"/>
    </source>
</evidence>
<accession>A0A1A9X180</accession>
<keyword evidence="1" id="KW-0812">Transmembrane</keyword>
<feature type="transmembrane region" description="Helical" evidence="1">
    <location>
        <begin position="52"/>
        <end position="75"/>
    </location>
</feature>
<organism evidence="2 3">
    <name type="scientific">Glossina brevipalpis</name>
    <dbReference type="NCBI Taxonomy" id="37001"/>
    <lineage>
        <taxon>Eukaryota</taxon>
        <taxon>Metazoa</taxon>
        <taxon>Ecdysozoa</taxon>
        <taxon>Arthropoda</taxon>
        <taxon>Hexapoda</taxon>
        <taxon>Insecta</taxon>
        <taxon>Pterygota</taxon>
        <taxon>Neoptera</taxon>
        <taxon>Endopterygota</taxon>
        <taxon>Diptera</taxon>
        <taxon>Brachycera</taxon>
        <taxon>Muscomorpha</taxon>
        <taxon>Hippoboscoidea</taxon>
        <taxon>Glossinidae</taxon>
        <taxon>Glossina</taxon>
    </lineage>
</organism>
<feature type="transmembrane region" description="Helical" evidence="1">
    <location>
        <begin position="24"/>
        <end position="45"/>
    </location>
</feature>
<dbReference type="VEuPathDB" id="VectorBase:GBRI040498"/>
<evidence type="ECO:0000313" key="3">
    <source>
        <dbReference type="Proteomes" id="UP000091820"/>
    </source>
</evidence>
<keyword evidence="1" id="KW-1133">Transmembrane helix</keyword>
<protein>
    <submittedName>
        <fullName evidence="2">Uncharacterized protein</fullName>
    </submittedName>
</protein>
<keyword evidence="3" id="KW-1185">Reference proteome</keyword>
<sequence length="184" mass="20344">MMMLMMLAAEAAMSAKFAGSDVGVDAIATIAISAAVANVLLPYIMPANFYNIVAIVIIVMAKVVIVIFVVIFISAKVEVKIGNSKNTRAFNARDLSMTVISKEFNIQSVPNIDRKFCTNTLQGRLKDESLFDLIYSVNGLGSLRLDYIIVVNSVRKIFMLQEINYCEAGKIDDEEVFYVAKHFV</sequence>
<dbReference type="Proteomes" id="UP000091820">
    <property type="component" value="Unassembled WGS sequence"/>
</dbReference>
<name>A0A1A9X180_9MUSC</name>
<reference evidence="3" key="1">
    <citation type="submission" date="2014-03" db="EMBL/GenBank/DDBJ databases">
        <authorList>
            <person name="Aksoy S."/>
            <person name="Warren W."/>
            <person name="Wilson R.K."/>
        </authorList>
    </citation>
    <scope>NUCLEOTIDE SEQUENCE [LARGE SCALE GENOMIC DNA]</scope>
    <source>
        <strain evidence="3">IAEA</strain>
    </source>
</reference>
<dbReference type="EnsemblMetazoa" id="GBRI040498-RA">
    <property type="protein sequence ID" value="GBRI040498-PA"/>
    <property type="gene ID" value="GBRI040498"/>
</dbReference>
<proteinExistence type="predicted"/>